<organism evidence="1 2">
    <name type="scientific">Ciceribacter selenitireducens ATCC BAA-1503</name>
    <dbReference type="NCBI Taxonomy" id="1336235"/>
    <lineage>
        <taxon>Bacteria</taxon>
        <taxon>Pseudomonadati</taxon>
        <taxon>Pseudomonadota</taxon>
        <taxon>Alphaproteobacteria</taxon>
        <taxon>Hyphomicrobiales</taxon>
        <taxon>Rhizobiaceae</taxon>
        <taxon>Ciceribacter</taxon>
    </lineage>
</organism>
<dbReference type="EMBL" id="UEYP01000007">
    <property type="protein sequence ID" value="SSC68538.1"/>
    <property type="molecule type" value="Genomic_DNA"/>
</dbReference>
<accession>A0A376AL43</accession>
<dbReference type="Pfam" id="PF07927">
    <property type="entry name" value="HicA_toxin"/>
    <property type="match status" value="1"/>
</dbReference>
<dbReference type="AlphaFoldDB" id="A0A376AL43"/>
<evidence type="ECO:0008006" key="3">
    <source>
        <dbReference type="Google" id="ProtNLM"/>
    </source>
</evidence>
<dbReference type="STRING" id="1336235.GCA_000518785_04370"/>
<protein>
    <recommendedName>
        <fullName evidence="3">HicA protein</fullName>
    </recommendedName>
</protein>
<reference evidence="2" key="1">
    <citation type="submission" date="2018-07" db="EMBL/GenBank/DDBJ databases">
        <authorList>
            <person name="Peiro R."/>
            <person name="Begona"/>
            <person name="Cbmso G."/>
            <person name="Lopez M."/>
            <person name="Gonzalez S."/>
        </authorList>
    </citation>
    <scope>NUCLEOTIDE SEQUENCE [LARGE SCALE GENOMIC DNA]</scope>
</reference>
<dbReference type="InterPro" id="IPR012933">
    <property type="entry name" value="HicA_mRNA_interferase"/>
</dbReference>
<dbReference type="OrthoDB" id="73001at2"/>
<keyword evidence="2" id="KW-1185">Reference proteome</keyword>
<evidence type="ECO:0000313" key="1">
    <source>
        <dbReference type="EMBL" id="SSC68538.1"/>
    </source>
</evidence>
<evidence type="ECO:0000313" key="2">
    <source>
        <dbReference type="Proteomes" id="UP000254764"/>
    </source>
</evidence>
<sequence length="84" mass="9565">MNNRQKKTLLAIFTDPVPGSIAWADVESLLIAVGCVVIEGNGSRVRFEMDGRLAFFHRPHPEKEAKRYQIRDARRFLDDLGVKP</sequence>
<dbReference type="Proteomes" id="UP000254764">
    <property type="component" value="Unassembled WGS sequence"/>
</dbReference>
<gene>
    <name evidence="1" type="ORF">RHIZ70_4246</name>
</gene>
<name>A0A376AL43_9HYPH</name>
<dbReference type="GO" id="GO:0003729">
    <property type="term" value="F:mRNA binding"/>
    <property type="evidence" value="ECO:0007669"/>
    <property type="project" value="InterPro"/>
</dbReference>
<proteinExistence type="predicted"/>